<dbReference type="Proteomes" id="UP000193435">
    <property type="component" value="Unassembled WGS sequence"/>
</dbReference>
<protein>
    <recommendedName>
        <fullName evidence="3">YolD-like protein</fullName>
    </recommendedName>
</protein>
<dbReference type="RefSeq" id="WP_085559755.1">
    <property type="nucleotide sequence ID" value="NZ_FOAH01000058.1"/>
</dbReference>
<sequence length="140" mass="16102">MDNKTNENNTIINPITSGYVDRGMAKWQGLILSEHNEVVNEEKKMSKKINIEKPKQSLEEISKIIDYSYRQKAVVTIQLDYLINGKYDDDILGVVYGYYENNIYIQSINAGIIFCELDLIRNVGKVDLSMSNVEYEGRVI</sequence>
<keyword evidence="2" id="KW-1185">Reference proteome</keyword>
<name>A0A1X7N901_9LACT</name>
<evidence type="ECO:0000313" key="1">
    <source>
        <dbReference type="EMBL" id="SMH34042.1"/>
    </source>
</evidence>
<dbReference type="AlphaFoldDB" id="A0A1X7N901"/>
<accession>A0A1X7N901</accession>
<evidence type="ECO:0000313" key="2">
    <source>
        <dbReference type="Proteomes" id="UP000193435"/>
    </source>
</evidence>
<proteinExistence type="predicted"/>
<evidence type="ECO:0008006" key="3">
    <source>
        <dbReference type="Google" id="ProtNLM"/>
    </source>
</evidence>
<organism evidence="1 2">
    <name type="scientific">Carnobacterium iners</name>
    <dbReference type="NCBI Taxonomy" id="1073423"/>
    <lineage>
        <taxon>Bacteria</taxon>
        <taxon>Bacillati</taxon>
        <taxon>Bacillota</taxon>
        <taxon>Bacilli</taxon>
        <taxon>Lactobacillales</taxon>
        <taxon>Carnobacteriaceae</taxon>
        <taxon>Carnobacterium</taxon>
    </lineage>
</organism>
<reference evidence="1 2" key="1">
    <citation type="submission" date="2017-04" db="EMBL/GenBank/DDBJ databases">
        <authorList>
            <person name="Afonso C.L."/>
            <person name="Miller P.J."/>
            <person name="Scott M.A."/>
            <person name="Spackman E."/>
            <person name="Goraichik I."/>
            <person name="Dimitrov K.M."/>
            <person name="Suarez D.L."/>
            <person name="Swayne D.E."/>
        </authorList>
    </citation>
    <scope>NUCLEOTIDE SEQUENCE [LARGE SCALE GENOMIC DNA]</scope>
    <source>
        <strain evidence="1 2">LMG26642</strain>
    </source>
</reference>
<dbReference type="EMBL" id="FXBJ01000002">
    <property type="protein sequence ID" value="SMH34042.1"/>
    <property type="molecule type" value="Genomic_DNA"/>
</dbReference>
<dbReference type="STRING" id="1073423.SAMN04488700_1623"/>
<dbReference type="OrthoDB" id="1644322at2"/>
<gene>
    <name evidence="1" type="ORF">SAMN04488700_1623</name>
</gene>